<dbReference type="InterPro" id="IPR002938">
    <property type="entry name" value="FAD-bd"/>
</dbReference>
<dbReference type="Pfam" id="PF01494">
    <property type="entry name" value="FAD_binding_3"/>
    <property type="match status" value="1"/>
</dbReference>
<dbReference type="Gene3D" id="3.50.50.60">
    <property type="entry name" value="FAD/NAD(P)-binding domain"/>
    <property type="match status" value="1"/>
</dbReference>
<dbReference type="RefSeq" id="WP_074761309.1">
    <property type="nucleotide sequence ID" value="NZ_FNRF01000003.1"/>
</dbReference>
<dbReference type="SUPFAM" id="SSF51905">
    <property type="entry name" value="FAD/NAD(P)-binding domain"/>
    <property type="match status" value="1"/>
</dbReference>
<dbReference type="InterPro" id="IPR036188">
    <property type="entry name" value="FAD/NAD-bd_sf"/>
</dbReference>
<feature type="domain" description="FAD-binding" evidence="1">
    <location>
        <begin position="4"/>
        <end position="156"/>
    </location>
</feature>
<evidence type="ECO:0000313" key="2">
    <source>
        <dbReference type="EMBL" id="SEA58896.1"/>
    </source>
</evidence>
<dbReference type="GO" id="GO:0071949">
    <property type="term" value="F:FAD binding"/>
    <property type="evidence" value="ECO:0007669"/>
    <property type="project" value="InterPro"/>
</dbReference>
<dbReference type="PANTHER" id="PTHR42685:SF22">
    <property type="entry name" value="CONDITIONED MEDIUM FACTOR RECEPTOR 1"/>
    <property type="match status" value="1"/>
</dbReference>
<evidence type="ECO:0000313" key="3">
    <source>
        <dbReference type="Proteomes" id="UP000182257"/>
    </source>
</evidence>
<accession>A0A1H4CER2</accession>
<evidence type="ECO:0000259" key="1">
    <source>
        <dbReference type="Pfam" id="PF01494"/>
    </source>
</evidence>
<reference evidence="2 3" key="1">
    <citation type="submission" date="2016-10" db="EMBL/GenBank/DDBJ databases">
        <authorList>
            <person name="de Groot N.N."/>
        </authorList>
    </citation>
    <scope>NUCLEOTIDE SEQUENCE [LARGE SCALE GENOMIC DNA]</scope>
    <source>
        <strain evidence="2 3">D31d</strain>
    </source>
</reference>
<dbReference type="Proteomes" id="UP000182257">
    <property type="component" value="Unassembled WGS sequence"/>
</dbReference>
<dbReference type="PANTHER" id="PTHR42685">
    <property type="entry name" value="GERANYLGERANYL DIPHOSPHATE REDUCTASE"/>
    <property type="match status" value="1"/>
</dbReference>
<sequence length="339" mass="38530">MREFDVVIIGAGPAGSVCGYLLKKAGVSCLLIDHATFPRDKLCGGGLTPKCWKLLEELIPGIKYEYNCIRDIRLTVEDCHCCDFTTETELRLVKRKVFDNQLLELYKSLGGEFLHGAFLRYDEQSDGLVVTLKSGEQIACRYLVGADGSTSTVRHFLTGNHDNGFLILEQYEKKAPENRIEVELSRKYNLRGYYYRFPNSEFDAIGFGADVATAQTYQTFYDILKEKNIPVTKLRGCHIYLKNDYPLNDRVILIGDAGGFANRVTSEGIKAAFETARNAALAITNGRPFREVNAHMFAKMQKEERFAHFFFKPSIIKILGWLCHFPSVVKWCFDRTLRP</sequence>
<dbReference type="PRINTS" id="PR00420">
    <property type="entry name" value="RNGMNOXGNASE"/>
</dbReference>
<dbReference type="InterPro" id="IPR050407">
    <property type="entry name" value="Geranylgeranyl_reductase"/>
</dbReference>
<organism evidence="2 3">
    <name type="scientific">Xylanibacter ruminicola</name>
    <name type="common">Prevotella ruminicola</name>
    <dbReference type="NCBI Taxonomy" id="839"/>
    <lineage>
        <taxon>Bacteria</taxon>
        <taxon>Pseudomonadati</taxon>
        <taxon>Bacteroidota</taxon>
        <taxon>Bacteroidia</taxon>
        <taxon>Bacteroidales</taxon>
        <taxon>Prevotellaceae</taxon>
        <taxon>Xylanibacter</taxon>
    </lineage>
</organism>
<gene>
    <name evidence="2" type="ORF">SAMN05216462_1930</name>
</gene>
<dbReference type="AlphaFoldDB" id="A0A1H4CER2"/>
<proteinExistence type="predicted"/>
<protein>
    <submittedName>
        <fullName evidence="2">Dehydrogenase (Flavoprotein)</fullName>
    </submittedName>
</protein>
<dbReference type="EMBL" id="FNRF01000003">
    <property type="protein sequence ID" value="SEA58896.1"/>
    <property type="molecule type" value="Genomic_DNA"/>
</dbReference>
<name>A0A1H4CER2_XYLRU</name>
<dbReference type="OrthoDB" id="9766816at2"/>